<feature type="compositionally biased region" description="Basic and acidic residues" evidence="1">
    <location>
        <begin position="231"/>
        <end position="258"/>
    </location>
</feature>
<evidence type="ECO:0000313" key="3">
    <source>
        <dbReference type="Proteomes" id="UP000594454"/>
    </source>
</evidence>
<accession>A0A7R8UDZ2</accession>
<dbReference type="InParanoid" id="A0A7R8UDZ2"/>
<name>A0A7R8UDZ2_HERIL</name>
<dbReference type="EMBL" id="LR899009">
    <property type="protein sequence ID" value="CAD7078172.1"/>
    <property type="molecule type" value="Genomic_DNA"/>
</dbReference>
<sequence>MGDKEKDENERSRRRHNCPCNEAKCGGGGGGKRFPKLTKLQHSILKEHKIKELNRQIDVRRKQIQAIERVFKTCTKRKEINTEKDEVRDQCKDRAKITAEIFTLENQLEFAQGDEAKILLRIRNLCLSGKVPKLKYDCQPQLLPKLPTPEPGENLGVLPKPITTKDVPAIIWDHNSLCREIASAVKPPPDEEQPISEQTKAEIENLKKACAVVKENFFRTICSNPPPTKEPPPRKNDPGGKAQEEENEEEGKKDPNEEDNSKLLALLEILQAEVATAKAHTQAGRRKIIELCILLKEKEAAIQECSQLLCRIMESQDTGGSVLSGWLNVKLSRYVEYLRWLLIRLNYEKRAQEAEIKSLLASLAQQDMTLKECLATKKRVCDEKSAEVQEFAAYGVCNISI</sequence>
<organism evidence="2 3">
    <name type="scientific">Hermetia illucens</name>
    <name type="common">Black soldier fly</name>
    <dbReference type="NCBI Taxonomy" id="343691"/>
    <lineage>
        <taxon>Eukaryota</taxon>
        <taxon>Metazoa</taxon>
        <taxon>Ecdysozoa</taxon>
        <taxon>Arthropoda</taxon>
        <taxon>Hexapoda</taxon>
        <taxon>Insecta</taxon>
        <taxon>Pterygota</taxon>
        <taxon>Neoptera</taxon>
        <taxon>Endopterygota</taxon>
        <taxon>Diptera</taxon>
        <taxon>Brachycera</taxon>
        <taxon>Stratiomyomorpha</taxon>
        <taxon>Stratiomyidae</taxon>
        <taxon>Hermetiinae</taxon>
        <taxon>Hermetia</taxon>
    </lineage>
</organism>
<dbReference type="OrthoDB" id="10592609at2759"/>
<protein>
    <submittedName>
        <fullName evidence="2">Uncharacterized protein</fullName>
    </submittedName>
</protein>
<proteinExistence type="predicted"/>
<evidence type="ECO:0000313" key="2">
    <source>
        <dbReference type="EMBL" id="CAD7078172.1"/>
    </source>
</evidence>
<dbReference type="AlphaFoldDB" id="A0A7R8UDZ2"/>
<feature type="region of interest" description="Disordered" evidence="1">
    <location>
        <begin position="221"/>
        <end position="258"/>
    </location>
</feature>
<reference evidence="2 3" key="1">
    <citation type="submission" date="2020-11" db="EMBL/GenBank/DDBJ databases">
        <authorList>
            <person name="Wallbank WR R."/>
            <person name="Pardo Diaz C."/>
            <person name="Kozak K."/>
            <person name="Martin S."/>
            <person name="Jiggins C."/>
            <person name="Moest M."/>
            <person name="Warren A I."/>
            <person name="Generalovic N T."/>
            <person name="Byers J.R.P. K."/>
            <person name="Montejo-Kovacevich G."/>
            <person name="Yen C E."/>
        </authorList>
    </citation>
    <scope>NUCLEOTIDE SEQUENCE [LARGE SCALE GENOMIC DNA]</scope>
</reference>
<dbReference type="Proteomes" id="UP000594454">
    <property type="component" value="Chromosome 1"/>
</dbReference>
<feature type="region of interest" description="Disordered" evidence="1">
    <location>
        <begin position="1"/>
        <end position="32"/>
    </location>
</feature>
<gene>
    <name evidence="2" type="ORF">HERILL_LOCUS1457</name>
</gene>
<feature type="compositionally biased region" description="Basic and acidic residues" evidence="1">
    <location>
        <begin position="1"/>
        <end position="11"/>
    </location>
</feature>
<evidence type="ECO:0000256" key="1">
    <source>
        <dbReference type="SAM" id="MobiDB-lite"/>
    </source>
</evidence>
<keyword evidence="3" id="KW-1185">Reference proteome</keyword>